<evidence type="ECO:0000313" key="2">
    <source>
        <dbReference type="WBParaSite" id="RSKR_0001049500.1"/>
    </source>
</evidence>
<evidence type="ECO:0000313" key="1">
    <source>
        <dbReference type="Proteomes" id="UP000095286"/>
    </source>
</evidence>
<dbReference type="Proteomes" id="UP000095286">
    <property type="component" value="Unplaced"/>
</dbReference>
<organism evidence="1 2">
    <name type="scientific">Rhabditophanes sp. KR3021</name>
    <dbReference type="NCBI Taxonomy" id="114890"/>
    <lineage>
        <taxon>Eukaryota</taxon>
        <taxon>Metazoa</taxon>
        <taxon>Ecdysozoa</taxon>
        <taxon>Nematoda</taxon>
        <taxon>Chromadorea</taxon>
        <taxon>Rhabditida</taxon>
        <taxon>Tylenchina</taxon>
        <taxon>Panagrolaimomorpha</taxon>
        <taxon>Strongyloidoidea</taxon>
        <taxon>Alloionematidae</taxon>
        <taxon>Rhabditophanes</taxon>
    </lineage>
</organism>
<name>A0AC35UD59_9BILA</name>
<accession>A0AC35UD59</accession>
<sequence length="238" mass="27828">MVDNVRTFDHARFRDEEPRRRKKPYRKGRDEEDEEEGESGRKMGSTKVDLSISAKQKKRESVDGSVEDNKVKVAVNDKKRIKERRHPTNFFGPSLRLAEEQVAMARLNLGPRMLDLKELDKSTELETRVFLRSKIDRSTKDGFCECKDEIKIRKNMARIDVIDSEAKIKDKKSTTTTKNPSEPNAFEQNVRKQLAPHDHNDDVDGEIQLRDDGSRRERVFRKHLLMHGTRQRLMKLGR</sequence>
<reference evidence="2" key="1">
    <citation type="submission" date="2016-11" db="UniProtKB">
        <authorList>
            <consortium name="WormBaseParasite"/>
        </authorList>
    </citation>
    <scope>IDENTIFICATION</scope>
    <source>
        <strain evidence="2">KR3021</strain>
    </source>
</reference>
<proteinExistence type="predicted"/>
<dbReference type="WBParaSite" id="RSKR_0001049500.1">
    <property type="protein sequence ID" value="RSKR_0001049500.1"/>
    <property type="gene ID" value="RSKR_0001049500"/>
</dbReference>
<protein>
    <submittedName>
        <fullName evidence="2">Uncharacterized protein</fullName>
    </submittedName>
</protein>